<dbReference type="RefSeq" id="WP_036853650.1">
    <property type="nucleotide sequence ID" value="NZ_JRNU01000001.1"/>
</dbReference>
<dbReference type="Pfam" id="PF12741">
    <property type="entry name" value="SusD-like"/>
    <property type="match status" value="1"/>
</dbReference>
<protein>
    <recommendedName>
        <fullName evidence="3">SusD/RagB family nutrient-binding outer membrane lipoprotein</fullName>
    </recommendedName>
</protein>
<reference evidence="1 2" key="1">
    <citation type="submission" date="2014-07" db="EMBL/GenBank/DDBJ databases">
        <authorList>
            <person name="McCorrison J."/>
            <person name="Sanka R."/>
            <person name="Torralba M."/>
            <person name="Gillis M."/>
            <person name="Haft D.H."/>
            <person name="Methe B."/>
            <person name="Sutton G."/>
            <person name="Nelson K.E."/>
        </authorList>
    </citation>
    <scope>NUCLEOTIDE SEQUENCE [LARGE SCALE GENOMIC DNA]</scope>
    <source>
        <strain evidence="1 2">DNF00058</strain>
    </source>
</reference>
<dbReference type="InterPro" id="IPR011990">
    <property type="entry name" value="TPR-like_helical_dom_sf"/>
</dbReference>
<dbReference type="PROSITE" id="PS51257">
    <property type="entry name" value="PROKAR_LIPOPROTEIN"/>
    <property type="match status" value="1"/>
</dbReference>
<comment type="caution">
    <text evidence="1">The sequence shown here is derived from an EMBL/GenBank/DDBJ whole genome shotgun (WGS) entry which is preliminary data.</text>
</comment>
<dbReference type="SUPFAM" id="SSF48452">
    <property type="entry name" value="TPR-like"/>
    <property type="match status" value="1"/>
</dbReference>
<name>A0A096D722_9BACT</name>
<proteinExistence type="predicted"/>
<evidence type="ECO:0008006" key="3">
    <source>
        <dbReference type="Google" id="ProtNLM"/>
    </source>
</evidence>
<dbReference type="InterPro" id="IPR024302">
    <property type="entry name" value="SusD-like"/>
</dbReference>
<keyword evidence="2" id="KW-1185">Reference proteome</keyword>
<dbReference type="CDD" id="cd08977">
    <property type="entry name" value="SusD"/>
    <property type="match status" value="1"/>
</dbReference>
<dbReference type="AlphaFoldDB" id="A0A096D722"/>
<accession>A0A096D722</accession>
<evidence type="ECO:0000313" key="2">
    <source>
        <dbReference type="Proteomes" id="UP000029614"/>
    </source>
</evidence>
<dbReference type="OrthoDB" id="1387301at2"/>
<dbReference type="Gene3D" id="1.25.40.390">
    <property type="match status" value="1"/>
</dbReference>
<gene>
    <name evidence="1" type="ORF">HMPREF9302_00040</name>
</gene>
<dbReference type="EMBL" id="JRNU01000001">
    <property type="protein sequence ID" value="KGF53319.1"/>
    <property type="molecule type" value="Genomic_DNA"/>
</dbReference>
<dbReference type="Proteomes" id="UP000029614">
    <property type="component" value="Unassembled WGS sequence"/>
</dbReference>
<organism evidence="1 2">
    <name type="scientific">Prevotella amnii DNF00058</name>
    <dbReference type="NCBI Taxonomy" id="1401066"/>
    <lineage>
        <taxon>Bacteria</taxon>
        <taxon>Pseudomonadati</taxon>
        <taxon>Bacteroidota</taxon>
        <taxon>Bacteroidia</taxon>
        <taxon>Bacteroidales</taxon>
        <taxon>Prevotellaceae</taxon>
        <taxon>Prevotella</taxon>
    </lineage>
</organism>
<sequence length="528" mass="59121">MKMKHIIVYLLTVATGVFITACTDGYESMNRNPYGVDSKEMQREGYSLSSAMVNLSDWAIPADINTLQFTDCLGGGTMGGYLSDSNSGFNNKNFSTFVPEDGWSASLFKDIIPKVFVNVKKVSEQMIDPVTKDTINPVPIAVADIVKVLAMQRITDAYGPIPYSKIGQNGEIKAPYDTQKDIYNKMFEQLNSDIEVLTKHQTEDFSPKADHVYEGKVIKWIRLANSLKLRMAMRIVNVEPKKAKEMAESAVNHSIGVMQDNSDNAFYKQAGKNPFYVVMYEYNGGDSRVNANIITFMNGYKDPRREAMFTKSTLDGANNEYIGLRSGITIPDADVAHAYSNYKVKVNTPIMWMNASEVAFLKAEGALRGWKMGNATAKELYNKGIKLSFEQWQVSGAESYMNDSENTPASYIDPAGTYSFSKVPSDITIKWEDGNFKKSLERIITQKWIANFPLGHEAWSEFRRTGYPKLMPAVVNLSAGTVDSNRGARRMMYPKSENSNNKQNYEKALQLLGGANSQGIDVWWAKKN</sequence>
<evidence type="ECO:0000313" key="1">
    <source>
        <dbReference type="EMBL" id="KGF53319.1"/>
    </source>
</evidence>